<dbReference type="InParanoid" id="A0A7X0JU88"/>
<reference evidence="2 3" key="1">
    <citation type="submission" date="2020-08" db="EMBL/GenBank/DDBJ databases">
        <title>Genomic Encyclopedia of Type Strains, Phase IV (KMG-IV): sequencing the most valuable type-strain genomes for metagenomic binning, comparative biology and taxonomic classification.</title>
        <authorList>
            <person name="Goeker M."/>
        </authorList>
    </citation>
    <scope>NUCLEOTIDE SEQUENCE [LARGE SCALE GENOMIC DNA]</scope>
    <source>
        <strain evidence="2 3">DSM 22368</strain>
    </source>
</reference>
<name>A0A7X0JU88_9GAMM</name>
<dbReference type="RefSeq" id="WP_166848490.1">
    <property type="nucleotide sequence ID" value="NZ_JAAONY010000001.1"/>
</dbReference>
<proteinExistence type="predicted"/>
<dbReference type="PANTHER" id="PTHR43664">
    <property type="entry name" value="MONOAMINE OXIDASE-RELATED"/>
    <property type="match status" value="1"/>
</dbReference>
<keyword evidence="3" id="KW-1185">Reference proteome</keyword>
<gene>
    <name evidence="2" type="ORF">HNR48_001714</name>
</gene>
<accession>A0A7X0JU88</accession>
<dbReference type="PANTHER" id="PTHR43664:SF1">
    <property type="entry name" value="BETA-METHYLMALYL-COA DEHYDRATASE"/>
    <property type="match status" value="1"/>
</dbReference>
<dbReference type="SUPFAM" id="SSF54637">
    <property type="entry name" value="Thioesterase/thiol ester dehydrase-isomerase"/>
    <property type="match status" value="1"/>
</dbReference>
<dbReference type="InterPro" id="IPR029069">
    <property type="entry name" value="HotDog_dom_sf"/>
</dbReference>
<comment type="caution">
    <text evidence="2">The sequence shown here is derived from an EMBL/GenBank/DDBJ whole genome shotgun (WGS) entry which is preliminary data.</text>
</comment>
<dbReference type="Pfam" id="PF01575">
    <property type="entry name" value="MaoC_dehydratas"/>
    <property type="match status" value="1"/>
</dbReference>
<dbReference type="InterPro" id="IPR052342">
    <property type="entry name" value="MCH/BMMD"/>
</dbReference>
<dbReference type="EMBL" id="JACHHT010000001">
    <property type="protein sequence ID" value="MBB6521436.1"/>
    <property type="molecule type" value="Genomic_DNA"/>
</dbReference>
<dbReference type="InterPro" id="IPR002539">
    <property type="entry name" value="MaoC-like_dom"/>
</dbReference>
<protein>
    <submittedName>
        <fullName evidence="2">Acyl dehydratase</fullName>
    </submittedName>
</protein>
<evidence type="ECO:0000259" key="1">
    <source>
        <dbReference type="Pfam" id="PF01575"/>
    </source>
</evidence>
<evidence type="ECO:0000313" key="2">
    <source>
        <dbReference type="EMBL" id="MBB6521436.1"/>
    </source>
</evidence>
<organism evidence="2 3">
    <name type="scientific">Pseudoteredinibacter isoporae</name>
    <dbReference type="NCBI Taxonomy" id="570281"/>
    <lineage>
        <taxon>Bacteria</taxon>
        <taxon>Pseudomonadati</taxon>
        <taxon>Pseudomonadota</taxon>
        <taxon>Gammaproteobacteria</taxon>
        <taxon>Cellvibrionales</taxon>
        <taxon>Cellvibrionaceae</taxon>
        <taxon>Pseudoteredinibacter</taxon>
    </lineage>
</organism>
<evidence type="ECO:0000313" key="3">
    <source>
        <dbReference type="Proteomes" id="UP000528457"/>
    </source>
</evidence>
<dbReference type="Gene3D" id="3.10.129.10">
    <property type="entry name" value="Hotdog Thioesterase"/>
    <property type="match status" value="1"/>
</dbReference>
<sequence>MQYWQDIPIGQHYRAGPITLHKKDILEFAAEFDPQPFHLSSEAADESIFGGLCASGWQVCALMMRLLADTLNQENIMALGSPGVEQLRWLKPVFANDQLHADITIEDKTKHQDYGDLICNISVYNQEEKCVMSLSSPIMVAYQNEGDSRND</sequence>
<dbReference type="AlphaFoldDB" id="A0A7X0JU88"/>
<feature type="domain" description="MaoC-like" evidence="1">
    <location>
        <begin position="9"/>
        <end position="112"/>
    </location>
</feature>
<dbReference type="Proteomes" id="UP000528457">
    <property type="component" value="Unassembled WGS sequence"/>
</dbReference>